<name>A0A382IP17_9ZZZZ</name>
<sequence length="22" mass="2336">AIIVRILAPGGKEGKQKMAKNI</sequence>
<organism evidence="1">
    <name type="scientific">marine metagenome</name>
    <dbReference type="NCBI Taxonomy" id="408172"/>
    <lineage>
        <taxon>unclassified sequences</taxon>
        <taxon>metagenomes</taxon>
        <taxon>ecological metagenomes</taxon>
    </lineage>
</organism>
<dbReference type="AlphaFoldDB" id="A0A382IP17"/>
<feature type="non-terminal residue" evidence="1">
    <location>
        <position position="1"/>
    </location>
</feature>
<reference evidence="1" key="1">
    <citation type="submission" date="2018-05" db="EMBL/GenBank/DDBJ databases">
        <authorList>
            <person name="Lanie J.A."/>
            <person name="Ng W.-L."/>
            <person name="Kazmierczak K.M."/>
            <person name="Andrzejewski T.M."/>
            <person name="Davidsen T.M."/>
            <person name="Wayne K.J."/>
            <person name="Tettelin H."/>
            <person name="Glass J.I."/>
            <person name="Rusch D."/>
            <person name="Podicherti R."/>
            <person name="Tsui H.-C.T."/>
            <person name="Winkler M.E."/>
        </authorList>
    </citation>
    <scope>NUCLEOTIDE SEQUENCE</scope>
</reference>
<gene>
    <name evidence="1" type="ORF">METZ01_LOCUS254244</name>
</gene>
<evidence type="ECO:0000313" key="1">
    <source>
        <dbReference type="EMBL" id="SVC01390.1"/>
    </source>
</evidence>
<accession>A0A382IP17</accession>
<dbReference type="EMBL" id="UINC01068625">
    <property type="protein sequence ID" value="SVC01390.1"/>
    <property type="molecule type" value="Genomic_DNA"/>
</dbReference>
<protein>
    <submittedName>
        <fullName evidence="1">Uncharacterized protein</fullName>
    </submittedName>
</protein>
<proteinExistence type="predicted"/>